<dbReference type="EMBL" id="AP023396">
    <property type="protein sequence ID" value="BCK53812.1"/>
    <property type="molecule type" value="Genomic_DNA"/>
</dbReference>
<evidence type="ECO:0000313" key="1">
    <source>
        <dbReference type="EMBL" id="BCK53812.1"/>
    </source>
</evidence>
<evidence type="ECO:0000313" key="2">
    <source>
        <dbReference type="Proteomes" id="UP000516173"/>
    </source>
</evidence>
<accession>A0A7G1KEX5</accession>
<dbReference type="AlphaFoldDB" id="A0A7G1KEX5"/>
<dbReference type="KEGG" id="nwl:NWFMUON74_15840"/>
<proteinExistence type="predicted"/>
<dbReference type="Proteomes" id="UP000516173">
    <property type="component" value="Chromosome"/>
</dbReference>
<protein>
    <submittedName>
        <fullName evidence="1">Uncharacterized protein</fullName>
    </submittedName>
</protein>
<keyword evidence="2" id="KW-1185">Reference proteome</keyword>
<organism evidence="1 2">
    <name type="scientific">Nocardia wallacei</name>
    <dbReference type="NCBI Taxonomy" id="480035"/>
    <lineage>
        <taxon>Bacteria</taxon>
        <taxon>Bacillati</taxon>
        <taxon>Actinomycetota</taxon>
        <taxon>Actinomycetes</taxon>
        <taxon>Mycobacteriales</taxon>
        <taxon>Nocardiaceae</taxon>
        <taxon>Nocardia</taxon>
    </lineage>
</organism>
<name>A0A7G1KEX5_9NOCA</name>
<reference evidence="1 2" key="1">
    <citation type="submission" date="2020-08" db="EMBL/GenBank/DDBJ databases">
        <title>Genome Sequencing of Nocardia wallacei strain FMUON74 and assembly.</title>
        <authorList>
            <person name="Toyokawa M."/>
            <person name="Uesaka K."/>
        </authorList>
    </citation>
    <scope>NUCLEOTIDE SEQUENCE [LARGE SCALE GENOMIC DNA]</scope>
    <source>
        <strain evidence="1 2">FMUON74</strain>
    </source>
</reference>
<sequence length="73" mass="8152">MRIAEIADLPQHDLGEPVELVIVERIHGASLVAGRQPLHRKTFRPWKGVARVSGGRGAPPHINLQFLKYFSLC</sequence>
<gene>
    <name evidence="1" type="ORF">NWFMUON74_15840</name>
</gene>